<keyword evidence="3 6" id="KW-0812">Transmembrane</keyword>
<feature type="transmembrane region" description="Helical" evidence="6">
    <location>
        <begin position="247"/>
        <end position="266"/>
    </location>
</feature>
<dbReference type="EMBL" id="JAROAV010000028">
    <property type="protein sequence ID" value="MDF8264578.1"/>
    <property type="molecule type" value="Genomic_DNA"/>
</dbReference>
<feature type="transmembrane region" description="Helical" evidence="6">
    <location>
        <begin position="202"/>
        <end position="235"/>
    </location>
</feature>
<evidence type="ECO:0000313" key="9">
    <source>
        <dbReference type="Proteomes" id="UP001528912"/>
    </source>
</evidence>
<feature type="transmembrane region" description="Helical" evidence="6">
    <location>
        <begin position="611"/>
        <end position="632"/>
    </location>
</feature>
<feature type="transmembrane region" description="Helical" evidence="6">
    <location>
        <begin position="685"/>
        <end position="711"/>
    </location>
</feature>
<evidence type="ECO:0000313" key="8">
    <source>
        <dbReference type="EMBL" id="MDF8264578.1"/>
    </source>
</evidence>
<feature type="transmembrane region" description="Helical" evidence="6">
    <location>
        <begin position="385"/>
        <end position="406"/>
    </location>
</feature>
<feature type="domain" description="Membrane transport protein MMPL" evidence="7">
    <location>
        <begin position="419"/>
        <end position="734"/>
    </location>
</feature>
<protein>
    <submittedName>
        <fullName evidence="8">MMPL family transporter</fullName>
    </submittedName>
</protein>
<evidence type="ECO:0000256" key="4">
    <source>
        <dbReference type="ARBA" id="ARBA00022989"/>
    </source>
</evidence>
<feature type="domain" description="Membrane transport protein MMPL" evidence="7">
    <location>
        <begin position="102"/>
        <end position="369"/>
    </location>
</feature>
<keyword evidence="4 6" id="KW-1133">Transmembrane helix</keyword>
<evidence type="ECO:0000259" key="7">
    <source>
        <dbReference type="Pfam" id="PF03176"/>
    </source>
</evidence>
<dbReference type="SUPFAM" id="SSF82866">
    <property type="entry name" value="Multidrug efflux transporter AcrB transmembrane domain"/>
    <property type="match status" value="2"/>
</dbReference>
<accession>A0ABT6C6V3</accession>
<keyword evidence="9" id="KW-1185">Reference proteome</keyword>
<evidence type="ECO:0000256" key="2">
    <source>
        <dbReference type="ARBA" id="ARBA00022475"/>
    </source>
</evidence>
<keyword evidence="2" id="KW-1003">Cell membrane</keyword>
<feature type="transmembrane region" description="Helical" evidence="6">
    <location>
        <begin position="570"/>
        <end position="591"/>
    </location>
</feature>
<gene>
    <name evidence="8" type="ORF">P4R38_10020</name>
</gene>
<evidence type="ECO:0000256" key="6">
    <source>
        <dbReference type="SAM" id="Phobius"/>
    </source>
</evidence>
<dbReference type="PANTHER" id="PTHR33406">
    <property type="entry name" value="MEMBRANE PROTEIN MJ1562-RELATED"/>
    <property type="match status" value="1"/>
</dbReference>
<evidence type="ECO:0000256" key="3">
    <source>
        <dbReference type="ARBA" id="ARBA00022692"/>
    </source>
</evidence>
<dbReference type="Gene3D" id="1.20.1640.10">
    <property type="entry name" value="Multidrug efflux transporter AcrB transmembrane domain"/>
    <property type="match status" value="2"/>
</dbReference>
<feature type="transmembrane region" description="Helical" evidence="6">
    <location>
        <begin position="653"/>
        <end position="679"/>
    </location>
</feature>
<name>A0ABT6C6V3_9MICO</name>
<dbReference type="InterPro" id="IPR050545">
    <property type="entry name" value="Mycobact_MmpL"/>
</dbReference>
<organism evidence="8 9">
    <name type="scientific">Luteipulveratus flavus</name>
    <dbReference type="NCBI Taxonomy" id="3031728"/>
    <lineage>
        <taxon>Bacteria</taxon>
        <taxon>Bacillati</taxon>
        <taxon>Actinomycetota</taxon>
        <taxon>Actinomycetes</taxon>
        <taxon>Micrococcales</taxon>
        <taxon>Dermacoccaceae</taxon>
        <taxon>Luteipulveratus</taxon>
    </lineage>
</organism>
<comment type="subcellular location">
    <subcellularLocation>
        <location evidence="1">Cell membrane</location>
        <topology evidence="1">Multi-pass membrane protein</topology>
    </subcellularLocation>
</comment>
<feature type="transmembrane region" description="Helical" evidence="6">
    <location>
        <begin position="323"/>
        <end position="345"/>
    </location>
</feature>
<reference evidence="8 9" key="1">
    <citation type="submission" date="2023-03" db="EMBL/GenBank/DDBJ databases">
        <title>YIM 133296 draft genome.</title>
        <authorList>
            <person name="Xiong L."/>
        </authorList>
    </citation>
    <scope>NUCLEOTIDE SEQUENCE [LARGE SCALE GENOMIC DNA]</scope>
    <source>
        <strain evidence="8 9">YIM 133296</strain>
    </source>
</reference>
<dbReference type="PANTHER" id="PTHR33406:SF13">
    <property type="entry name" value="MEMBRANE PROTEIN YDFJ"/>
    <property type="match status" value="1"/>
</dbReference>
<dbReference type="Pfam" id="PF03176">
    <property type="entry name" value="MMPL"/>
    <property type="match status" value="2"/>
</dbReference>
<comment type="caution">
    <text evidence="8">The sequence shown here is derived from an EMBL/GenBank/DDBJ whole genome shotgun (WGS) entry which is preliminary data.</text>
</comment>
<evidence type="ECO:0000256" key="5">
    <source>
        <dbReference type="ARBA" id="ARBA00023136"/>
    </source>
</evidence>
<dbReference type="InterPro" id="IPR004869">
    <property type="entry name" value="MMPL_dom"/>
</dbReference>
<sequence length="742" mass="78319">MSLRKRRSSTNGIDAQPDPATGLTHRIALWSATHRGKAVGLWLLLIVLATGLAAIQGPRQATEQELSVGESAHAMKLADDAGYVDPVVENVLITAPGKAGEAQTAAAQVRSSLRTLAAVADVSPPLRGKGGDALLVRVTMKGDPDTAQDRVGPLERVVDGVQAAHPGIRVEEVGPASIGSDFQQWLDKDLGKATTLSLPITLAILLIVFGAIVMAGIPLVLAISSVAAGLGLWTLASQVVPDPGTTMHLLVLVGMAVGVDYSLFYLRRYREERHAGRDNVSAVHVAAATAGHSVVVSGLAVALSMAGLFIAGDAFSSAMATGAIIVVLVALVSSVTVLPAMLSAFGRFVDRPRLPVLWRLSNGTNGDRPRLMAAIVRPVLRHPKAALLLCIAVLGALALPMTQMSLKSTQIEDYPRTLTTMQSYDRLLAAFPDRSGVDTVVVRVPAGSEPAVQQQVAALRTQAAQRPDLFGAVDQPWRSRDARTYVLDVNVPHPVTSSESRTAVTTLREQLVPRTLGSVPGADVAVGGDAAANMDYTQRLDTRLPFVLAAVLAVVLVVMLAAYRSVAVAVMTVALNGLSVLAAFGVLTLVFQGTWAEGLLGFTSTGHVVSWVPMLLFVVLSGLSLDYHVFVVSRIRENTVLGMDTRAAIEDGIVRTAGVVTSAAVVMIAVFSIFGALSFVELKQIGVGLAVGILIDATLIRVIALPALMLLCRRFLWWPARPARTVQSARSRRAADELVETV</sequence>
<proteinExistence type="predicted"/>
<keyword evidence="5 6" id="KW-0472">Membrane</keyword>
<dbReference type="RefSeq" id="WP_277192021.1">
    <property type="nucleotide sequence ID" value="NZ_JAROAV010000028.1"/>
</dbReference>
<dbReference type="Proteomes" id="UP001528912">
    <property type="component" value="Unassembled WGS sequence"/>
</dbReference>
<feature type="transmembrane region" description="Helical" evidence="6">
    <location>
        <begin position="544"/>
        <end position="563"/>
    </location>
</feature>
<evidence type="ECO:0000256" key="1">
    <source>
        <dbReference type="ARBA" id="ARBA00004651"/>
    </source>
</evidence>
<feature type="transmembrane region" description="Helical" evidence="6">
    <location>
        <begin position="287"/>
        <end position="311"/>
    </location>
</feature>